<organism evidence="3 4">
    <name type="scientific">Spirosoma rhododendri</name>
    <dbReference type="NCBI Taxonomy" id="2728024"/>
    <lineage>
        <taxon>Bacteria</taxon>
        <taxon>Pseudomonadati</taxon>
        <taxon>Bacteroidota</taxon>
        <taxon>Cytophagia</taxon>
        <taxon>Cytophagales</taxon>
        <taxon>Cytophagaceae</taxon>
        <taxon>Spirosoma</taxon>
    </lineage>
</organism>
<dbReference type="PANTHER" id="PTHR45947">
    <property type="entry name" value="SULFOQUINOVOSYL TRANSFERASE SQD2"/>
    <property type="match status" value="1"/>
</dbReference>
<dbReference type="InterPro" id="IPR028098">
    <property type="entry name" value="Glyco_trans_4-like_N"/>
</dbReference>
<dbReference type="Gene3D" id="3.40.50.2000">
    <property type="entry name" value="Glycogen Phosphorylase B"/>
    <property type="match status" value="2"/>
</dbReference>
<keyword evidence="3" id="KW-0808">Transferase</keyword>
<dbReference type="GO" id="GO:0016757">
    <property type="term" value="F:glycosyltransferase activity"/>
    <property type="evidence" value="ECO:0007669"/>
    <property type="project" value="InterPro"/>
</dbReference>
<evidence type="ECO:0000259" key="1">
    <source>
        <dbReference type="Pfam" id="PF00534"/>
    </source>
</evidence>
<dbReference type="AlphaFoldDB" id="A0A7L5DP05"/>
<evidence type="ECO:0000313" key="4">
    <source>
        <dbReference type="Proteomes" id="UP000501128"/>
    </source>
</evidence>
<dbReference type="Proteomes" id="UP000501128">
    <property type="component" value="Chromosome"/>
</dbReference>
<dbReference type="InterPro" id="IPR001296">
    <property type="entry name" value="Glyco_trans_1"/>
</dbReference>
<sequence length="404" mass="44653">MNILHVVANMDPQSGGVCQAIRTIVDGLARRGIQNEVATIDAPDAPYLAQYTFPVHALGPAANGWHYSARLLPWLLDNLTRFDTVIVHGLWLYPSHAVRKAMTQLRQTPSAQLPRFLVMPHGMLDPWFQKASGRRIKALRNWAYWKLIENNVINEADGLLFTCETELLLAREPFRPYHPARELNVGHGIADVPAFDPAMPIAFRERCPELANEPYLLFLSRIDPKKGVDLLVNAYAALVQQQASLPKLVIAGPGLDSAYGDQIRQQVAQSPALAGRVLFPGMLTGDAKWGAFYGCQAFVLPSHQENFGIAVVEALACGSPVLISNQVNIWREIDATGGGLVGPDTQAGTQQLLADWLRLSPGDQQLMRQRARQTFQQHFFIDPATDRLIDALVLNDHKSTVSHG</sequence>
<keyword evidence="4" id="KW-1185">Reference proteome</keyword>
<feature type="domain" description="Glycosyl transferase family 1" evidence="1">
    <location>
        <begin position="211"/>
        <end position="373"/>
    </location>
</feature>
<dbReference type="EMBL" id="CP051677">
    <property type="protein sequence ID" value="QJD80126.1"/>
    <property type="molecule type" value="Genomic_DNA"/>
</dbReference>
<feature type="domain" description="Glycosyltransferase subfamily 4-like N-terminal" evidence="2">
    <location>
        <begin position="15"/>
        <end position="173"/>
    </location>
</feature>
<evidence type="ECO:0000313" key="3">
    <source>
        <dbReference type="EMBL" id="QJD80126.1"/>
    </source>
</evidence>
<gene>
    <name evidence="3" type="ORF">HH216_18200</name>
</gene>
<accession>A0A7L5DP05</accession>
<dbReference type="KEGG" id="srho:HH216_18200"/>
<dbReference type="PANTHER" id="PTHR45947:SF3">
    <property type="entry name" value="SULFOQUINOVOSYL TRANSFERASE SQD2"/>
    <property type="match status" value="1"/>
</dbReference>
<evidence type="ECO:0000259" key="2">
    <source>
        <dbReference type="Pfam" id="PF13579"/>
    </source>
</evidence>
<dbReference type="InterPro" id="IPR050194">
    <property type="entry name" value="Glycosyltransferase_grp1"/>
</dbReference>
<reference evidence="3 4" key="1">
    <citation type="submission" date="2020-04" db="EMBL/GenBank/DDBJ databases">
        <title>Genome sequencing of novel species.</title>
        <authorList>
            <person name="Heo J."/>
            <person name="Kim S.-J."/>
            <person name="Kim J.-S."/>
            <person name="Hong S.-B."/>
            <person name="Kwon S.-W."/>
        </authorList>
    </citation>
    <scope>NUCLEOTIDE SEQUENCE [LARGE SCALE GENOMIC DNA]</scope>
    <source>
        <strain evidence="3 4">CJU-R4</strain>
    </source>
</reference>
<dbReference type="RefSeq" id="WP_169552085.1">
    <property type="nucleotide sequence ID" value="NZ_CP051677.1"/>
</dbReference>
<dbReference type="Pfam" id="PF13579">
    <property type="entry name" value="Glyco_trans_4_4"/>
    <property type="match status" value="1"/>
</dbReference>
<dbReference type="Pfam" id="PF00534">
    <property type="entry name" value="Glycos_transf_1"/>
    <property type="match status" value="1"/>
</dbReference>
<protein>
    <submittedName>
        <fullName evidence="3">Glycosyltransferase</fullName>
    </submittedName>
</protein>
<dbReference type="SUPFAM" id="SSF53756">
    <property type="entry name" value="UDP-Glycosyltransferase/glycogen phosphorylase"/>
    <property type="match status" value="1"/>
</dbReference>
<name>A0A7L5DP05_9BACT</name>
<proteinExistence type="predicted"/>